<evidence type="ECO:0000256" key="1">
    <source>
        <dbReference type="SAM" id="Phobius"/>
    </source>
</evidence>
<evidence type="ECO:0000259" key="2">
    <source>
        <dbReference type="Pfam" id="PF00487"/>
    </source>
</evidence>
<accession>A0A382LQI7</accession>
<evidence type="ECO:0000313" key="3">
    <source>
        <dbReference type="EMBL" id="SVC38653.1"/>
    </source>
</evidence>
<dbReference type="GO" id="GO:0006629">
    <property type="term" value="P:lipid metabolic process"/>
    <property type="evidence" value="ECO:0007669"/>
    <property type="project" value="InterPro"/>
</dbReference>
<feature type="transmembrane region" description="Helical" evidence="1">
    <location>
        <begin position="38"/>
        <end position="58"/>
    </location>
</feature>
<dbReference type="Pfam" id="PF00487">
    <property type="entry name" value="FA_desaturase"/>
    <property type="match status" value="1"/>
</dbReference>
<feature type="domain" description="Fatty acid desaturase" evidence="2">
    <location>
        <begin position="3"/>
        <end position="222"/>
    </location>
</feature>
<gene>
    <name evidence="3" type="ORF">METZ01_LOCUS291507</name>
</gene>
<sequence length="280" mass="32854">ERWYIPLIWTIFSIPFIKGFLCAFNHHHQHVSPFKHKSLNYLIGIFYASTTGVTYNTWVIHHNIDHHTTGHLGLAWPEEASTWVRPSGATMNHWEYSFKTWLFSYYLVFRNCAMNRSKIKAKCNEFFLFFILQFLITIGALYFNWYTGLLLWVIQPAICLFITGDATWHHHNGLKDTRITHACRNNLDPIGNILKGNLGYHSAHHKKQGLHWSLLPEYHLKLLDSKSMPLDVKNYVAPSDKHMALIYPLIRILFSKTIQAQENIIKKHPENIRNIYLAKD</sequence>
<proteinExistence type="predicted"/>
<feature type="transmembrane region" description="Helical" evidence="1">
    <location>
        <begin position="6"/>
        <end position="26"/>
    </location>
</feature>
<dbReference type="AlphaFoldDB" id="A0A382LQI7"/>
<keyword evidence="1" id="KW-1133">Transmembrane helix</keyword>
<keyword evidence="1" id="KW-0812">Transmembrane</keyword>
<keyword evidence="1" id="KW-0472">Membrane</keyword>
<dbReference type="EMBL" id="UINC01088437">
    <property type="protein sequence ID" value="SVC38653.1"/>
    <property type="molecule type" value="Genomic_DNA"/>
</dbReference>
<organism evidence="3">
    <name type="scientific">marine metagenome</name>
    <dbReference type="NCBI Taxonomy" id="408172"/>
    <lineage>
        <taxon>unclassified sequences</taxon>
        <taxon>metagenomes</taxon>
        <taxon>ecological metagenomes</taxon>
    </lineage>
</organism>
<feature type="transmembrane region" description="Helical" evidence="1">
    <location>
        <begin position="126"/>
        <end position="143"/>
    </location>
</feature>
<feature type="non-terminal residue" evidence="3">
    <location>
        <position position="1"/>
    </location>
</feature>
<name>A0A382LQI7_9ZZZZ</name>
<reference evidence="3" key="1">
    <citation type="submission" date="2018-05" db="EMBL/GenBank/DDBJ databases">
        <authorList>
            <person name="Lanie J.A."/>
            <person name="Ng W.-L."/>
            <person name="Kazmierczak K.M."/>
            <person name="Andrzejewski T.M."/>
            <person name="Davidsen T.M."/>
            <person name="Wayne K.J."/>
            <person name="Tettelin H."/>
            <person name="Glass J.I."/>
            <person name="Rusch D."/>
            <person name="Podicherti R."/>
            <person name="Tsui H.-C.T."/>
            <person name="Winkler M.E."/>
        </authorList>
    </citation>
    <scope>NUCLEOTIDE SEQUENCE</scope>
</reference>
<protein>
    <recommendedName>
        <fullName evidence="2">Fatty acid desaturase domain-containing protein</fullName>
    </recommendedName>
</protein>
<dbReference type="InterPro" id="IPR005804">
    <property type="entry name" value="FA_desaturase_dom"/>
</dbReference>